<reference evidence="1 2" key="1">
    <citation type="submission" date="2023-01" db="EMBL/GenBank/DDBJ databases">
        <title>Analysis of 21 Apiospora genomes using comparative genomics revels a genus with tremendous synthesis potential of carbohydrate active enzymes and secondary metabolites.</title>
        <authorList>
            <person name="Sorensen T."/>
        </authorList>
    </citation>
    <scope>NUCLEOTIDE SEQUENCE [LARGE SCALE GENOMIC DNA]</scope>
    <source>
        <strain evidence="1 2">CBS 114990</strain>
    </source>
</reference>
<protein>
    <recommendedName>
        <fullName evidence="3">F-box domain-containing protein</fullName>
    </recommendedName>
</protein>
<evidence type="ECO:0000313" key="1">
    <source>
        <dbReference type="EMBL" id="KAK8081165.1"/>
    </source>
</evidence>
<evidence type="ECO:0000313" key="2">
    <source>
        <dbReference type="Proteomes" id="UP001433268"/>
    </source>
</evidence>
<dbReference type="GeneID" id="92046358"/>
<proteinExistence type="predicted"/>
<organism evidence="1 2">
    <name type="scientific">Apiospora hydei</name>
    <dbReference type="NCBI Taxonomy" id="1337664"/>
    <lineage>
        <taxon>Eukaryota</taxon>
        <taxon>Fungi</taxon>
        <taxon>Dikarya</taxon>
        <taxon>Ascomycota</taxon>
        <taxon>Pezizomycotina</taxon>
        <taxon>Sordariomycetes</taxon>
        <taxon>Xylariomycetidae</taxon>
        <taxon>Amphisphaeriales</taxon>
        <taxon>Apiosporaceae</taxon>
        <taxon>Apiospora</taxon>
    </lineage>
</organism>
<evidence type="ECO:0008006" key="3">
    <source>
        <dbReference type="Google" id="ProtNLM"/>
    </source>
</evidence>
<gene>
    <name evidence="1" type="ORF">PG997_008983</name>
</gene>
<comment type="caution">
    <text evidence="1">The sequence shown here is derived from an EMBL/GenBank/DDBJ whole genome shotgun (WGS) entry which is preliminary data.</text>
</comment>
<dbReference type="EMBL" id="JAQQWN010000006">
    <property type="protein sequence ID" value="KAK8081165.1"/>
    <property type="molecule type" value="Genomic_DNA"/>
</dbReference>
<name>A0ABR1WCD7_9PEZI</name>
<accession>A0ABR1WCD7</accession>
<dbReference type="RefSeq" id="XP_066668640.1">
    <property type="nucleotide sequence ID" value="XM_066813298.1"/>
</dbReference>
<sequence length="464" mass="53278">MYSKNHGCHLPIHPFKFPRLGILELLQNRRGGVFERLPTEIVFDILLRLDDLASLDCLLHASPVAYRIFDEFAVKVAETILHNGYGAALKGLHTKEPTTIGIAVAFVPMQIHLIAMIRSGTLPLNSLSDFVGRVIIPYQIGMDVVSLGLFQPEFRAMPTVPFVPPPLAEDTPPVIVRGLVSTARHLTSLSIDCLKFYRARFGSMKPCQPTVSAKQFESMPPEARKDLHMEPWNDQPRGRRVPVHDIGPPTWLEEQLVIRAFWCLQTIVDIRKAATSRLLHAEGWPREDLKHLRDWKRHNVYSLENPLRTLLGREIVCRTLASSIQYRQMMAVMHYLEAVHQRSWPDPHPTGQRLQVERDWPAPRRRRRDLERLGRPSKAHHLYNLLQSLSYTSLGSGAMRAGGLDEFRRYRFAYAWLSVLGADDRRALEGFRRKQGELVAKCKDRSERQAMEFNWLPYLMIDIG</sequence>
<keyword evidence="2" id="KW-1185">Reference proteome</keyword>
<dbReference type="Proteomes" id="UP001433268">
    <property type="component" value="Unassembled WGS sequence"/>
</dbReference>